<dbReference type="PANTHER" id="PTHR43321:SF3">
    <property type="entry name" value="GLUTAMATE DECARBOXYLASE"/>
    <property type="match status" value="1"/>
</dbReference>
<evidence type="ECO:0000313" key="3">
    <source>
        <dbReference type="Proteomes" id="UP001215280"/>
    </source>
</evidence>
<gene>
    <name evidence="2" type="ORF">DFH07DRAFT_844339</name>
</gene>
<dbReference type="EMBL" id="JARJLG010000158">
    <property type="protein sequence ID" value="KAJ7734943.1"/>
    <property type="molecule type" value="Genomic_DNA"/>
</dbReference>
<keyword evidence="3" id="KW-1185">Reference proteome</keyword>
<dbReference type="Proteomes" id="UP001215280">
    <property type="component" value="Unassembled WGS sequence"/>
</dbReference>
<name>A0AAD7I6A6_9AGAR</name>
<reference evidence="2" key="1">
    <citation type="submission" date="2023-03" db="EMBL/GenBank/DDBJ databases">
        <title>Massive genome expansion in bonnet fungi (Mycena s.s.) driven by repeated elements and novel gene families across ecological guilds.</title>
        <authorList>
            <consortium name="Lawrence Berkeley National Laboratory"/>
            <person name="Harder C.B."/>
            <person name="Miyauchi S."/>
            <person name="Viragh M."/>
            <person name="Kuo A."/>
            <person name="Thoen E."/>
            <person name="Andreopoulos B."/>
            <person name="Lu D."/>
            <person name="Skrede I."/>
            <person name="Drula E."/>
            <person name="Henrissat B."/>
            <person name="Morin E."/>
            <person name="Kohler A."/>
            <person name="Barry K."/>
            <person name="LaButti K."/>
            <person name="Morin E."/>
            <person name="Salamov A."/>
            <person name="Lipzen A."/>
            <person name="Mereny Z."/>
            <person name="Hegedus B."/>
            <person name="Baldrian P."/>
            <person name="Stursova M."/>
            <person name="Weitz H."/>
            <person name="Taylor A."/>
            <person name="Grigoriev I.V."/>
            <person name="Nagy L.G."/>
            <person name="Martin F."/>
            <person name="Kauserud H."/>
        </authorList>
    </citation>
    <scope>NUCLEOTIDE SEQUENCE</scope>
    <source>
        <strain evidence="2">CBHHK188m</strain>
    </source>
</reference>
<dbReference type="GO" id="GO:0006538">
    <property type="term" value="P:L-glutamate catabolic process"/>
    <property type="evidence" value="ECO:0007669"/>
    <property type="project" value="TreeGrafter"/>
</dbReference>
<organism evidence="2 3">
    <name type="scientific">Mycena maculata</name>
    <dbReference type="NCBI Taxonomy" id="230809"/>
    <lineage>
        <taxon>Eukaryota</taxon>
        <taxon>Fungi</taxon>
        <taxon>Dikarya</taxon>
        <taxon>Basidiomycota</taxon>
        <taxon>Agaricomycotina</taxon>
        <taxon>Agaricomycetes</taxon>
        <taxon>Agaricomycetidae</taxon>
        <taxon>Agaricales</taxon>
        <taxon>Marasmiineae</taxon>
        <taxon>Mycenaceae</taxon>
        <taxon>Mycena</taxon>
    </lineage>
</organism>
<dbReference type="GO" id="GO:0004351">
    <property type="term" value="F:glutamate decarboxylase activity"/>
    <property type="evidence" value="ECO:0007669"/>
    <property type="project" value="InterPro"/>
</dbReference>
<dbReference type="AlphaFoldDB" id="A0AAD7I6A6"/>
<evidence type="ECO:0000256" key="1">
    <source>
        <dbReference type="ARBA" id="ARBA00009533"/>
    </source>
</evidence>
<dbReference type="GO" id="GO:0005829">
    <property type="term" value="C:cytosol"/>
    <property type="evidence" value="ECO:0007669"/>
    <property type="project" value="TreeGrafter"/>
</dbReference>
<comment type="similarity">
    <text evidence="1">Belongs to the group II decarboxylase family.</text>
</comment>
<evidence type="ECO:0000313" key="2">
    <source>
        <dbReference type="EMBL" id="KAJ7734943.1"/>
    </source>
</evidence>
<proteinExistence type="inferred from homology"/>
<dbReference type="InterPro" id="IPR010107">
    <property type="entry name" value="Glutamate_decarboxylase"/>
</dbReference>
<sequence>MTSSRWVGDAPAYPMFPARPSALTDGSPALNLTSFVSTNSPPQAADKLMLENMSKNLTDTDEYPATRQFCPLHPVVWRSVCQ</sequence>
<dbReference type="PANTHER" id="PTHR43321">
    <property type="entry name" value="GLUTAMATE DECARBOXYLASE"/>
    <property type="match status" value="1"/>
</dbReference>
<protein>
    <submittedName>
        <fullName evidence="2">Uncharacterized protein</fullName>
    </submittedName>
</protein>
<comment type="caution">
    <text evidence="2">The sequence shown here is derived from an EMBL/GenBank/DDBJ whole genome shotgun (WGS) entry which is preliminary data.</text>
</comment>
<dbReference type="GO" id="GO:0030170">
    <property type="term" value="F:pyridoxal phosphate binding"/>
    <property type="evidence" value="ECO:0007669"/>
    <property type="project" value="InterPro"/>
</dbReference>
<accession>A0AAD7I6A6</accession>